<name>A0A9K3HRV6_HELAN</name>
<protein>
    <submittedName>
        <fullName evidence="1">Uncharacterized protein</fullName>
    </submittedName>
</protein>
<dbReference type="Gramene" id="mRNA:HanXRQr2_Chr11g0507151">
    <property type="protein sequence ID" value="mRNA:HanXRQr2_Chr11g0507151"/>
    <property type="gene ID" value="HanXRQr2_Chr11g0507151"/>
</dbReference>
<sequence length="72" mass="8272">MRSYEIVKQTTEPVRIPAKNDSINSETLTHRFQQRQRLKQQKLNAAMTLRVCNCVTYEIVNQTTGPVIIPAV</sequence>
<comment type="caution">
    <text evidence="1">The sequence shown here is derived from an EMBL/GenBank/DDBJ whole genome shotgun (WGS) entry which is preliminary data.</text>
</comment>
<evidence type="ECO:0000313" key="2">
    <source>
        <dbReference type="Proteomes" id="UP000215914"/>
    </source>
</evidence>
<dbReference type="AlphaFoldDB" id="A0A9K3HRV6"/>
<organism evidence="1 2">
    <name type="scientific">Helianthus annuus</name>
    <name type="common">Common sunflower</name>
    <dbReference type="NCBI Taxonomy" id="4232"/>
    <lineage>
        <taxon>Eukaryota</taxon>
        <taxon>Viridiplantae</taxon>
        <taxon>Streptophyta</taxon>
        <taxon>Embryophyta</taxon>
        <taxon>Tracheophyta</taxon>
        <taxon>Spermatophyta</taxon>
        <taxon>Magnoliopsida</taxon>
        <taxon>eudicotyledons</taxon>
        <taxon>Gunneridae</taxon>
        <taxon>Pentapetalae</taxon>
        <taxon>asterids</taxon>
        <taxon>campanulids</taxon>
        <taxon>Asterales</taxon>
        <taxon>Asteraceae</taxon>
        <taxon>Asteroideae</taxon>
        <taxon>Heliantheae alliance</taxon>
        <taxon>Heliantheae</taxon>
        <taxon>Helianthus</taxon>
    </lineage>
</organism>
<reference evidence="1" key="1">
    <citation type="journal article" date="2017" name="Nature">
        <title>The sunflower genome provides insights into oil metabolism, flowering and Asterid evolution.</title>
        <authorList>
            <person name="Badouin H."/>
            <person name="Gouzy J."/>
            <person name="Grassa C.J."/>
            <person name="Murat F."/>
            <person name="Staton S.E."/>
            <person name="Cottret L."/>
            <person name="Lelandais-Briere C."/>
            <person name="Owens G.L."/>
            <person name="Carrere S."/>
            <person name="Mayjonade B."/>
            <person name="Legrand L."/>
            <person name="Gill N."/>
            <person name="Kane N.C."/>
            <person name="Bowers J.E."/>
            <person name="Hubner S."/>
            <person name="Bellec A."/>
            <person name="Berard A."/>
            <person name="Berges H."/>
            <person name="Blanchet N."/>
            <person name="Boniface M.C."/>
            <person name="Brunel D."/>
            <person name="Catrice O."/>
            <person name="Chaidir N."/>
            <person name="Claudel C."/>
            <person name="Donnadieu C."/>
            <person name="Faraut T."/>
            <person name="Fievet G."/>
            <person name="Helmstetter N."/>
            <person name="King M."/>
            <person name="Knapp S.J."/>
            <person name="Lai Z."/>
            <person name="Le Paslier M.C."/>
            <person name="Lippi Y."/>
            <person name="Lorenzon L."/>
            <person name="Mandel J.R."/>
            <person name="Marage G."/>
            <person name="Marchand G."/>
            <person name="Marquand E."/>
            <person name="Bret-Mestries E."/>
            <person name="Morien E."/>
            <person name="Nambeesan S."/>
            <person name="Nguyen T."/>
            <person name="Pegot-Espagnet P."/>
            <person name="Pouilly N."/>
            <person name="Raftis F."/>
            <person name="Sallet E."/>
            <person name="Schiex T."/>
            <person name="Thomas J."/>
            <person name="Vandecasteele C."/>
            <person name="Vares D."/>
            <person name="Vear F."/>
            <person name="Vautrin S."/>
            <person name="Crespi M."/>
            <person name="Mangin B."/>
            <person name="Burke J.M."/>
            <person name="Salse J."/>
            <person name="Munos S."/>
            <person name="Vincourt P."/>
            <person name="Rieseberg L.H."/>
            <person name="Langlade N.B."/>
        </authorList>
    </citation>
    <scope>NUCLEOTIDE SEQUENCE</scope>
    <source>
        <tissue evidence="1">Leaves</tissue>
    </source>
</reference>
<proteinExistence type="predicted"/>
<keyword evidence="2" id="KW-1185">Reference proteome</keyword>
<evidence type="ECO:0000313" key="1">
    <source>
        <dbReference type="EMBL" id="KAF5783371.1"/>
    </source>
</evidence>
<reference evidence="1" key="2">
    <citation type="submission" date="2020-06" db="EMBL/GenBank/DDBJ databases">
        <title>Helianthus annuus Genome sequencing and assembly Release 2.</title>
        <authorList>
            <person name="Gouzy J."/>
            <person name="Langlade N."/>
            <person name="Munos S."/>
        </authorList>
    </citation>
    <scope>NUCLEOTIDE SEQUENCE</scope>
    <source>
        <tissue evidence="1">Leaves</tissue>
    </source>
</reference>
<dbReference type="Proteomes" id="UP000215914">
    <property type="component" value="Unassembled WGS sequence"/>
</dbReference>
<dbReference type="EMBL" id="MNCJ02000326">
    <property type="protein sequence ID" value="KAF5783371.1"/>
    <property type="molecule type" value="Genomic_DNA"/>
</dbReference>
<gene>
    <name evidence="1" type="ORF">HanXRQr2_Chr11g0507151</name>
</gene>
<accession>A0A9K3HRV6</accession>